<name>A0A1K1LIA1_9BACT</name>
<gene>
    <name evidence="1" type="ORF">DESPIGER_1368</name>
</gene>
<keyword evidence="2" id="KW-1185">Reference proteome</keyword>
<organism evidence="1 2">
    <name type="scientific">Desulfovibrio piger</name>
    <dbReference type="NCBI Taxonomy" id="901"/>
    <lineage>
        <taxon>Bacteria</taxon>
        <taxon>Pseudomonadati</taxon>
        <taxon>Thermodesulfobacteriota</taxon>
        <taxon>Desulfovibrionia</taxon>
        <taxon>Desulfovibrionales</taxon>
        <taxon>Desulfovibrionaceae</taxon>
        <taxon>Desulfovibrio</taxon>
    </lineage>
</organism>
<evidence type="ECO:0000313" key="1">
    <source>
        <dbReference type="EMBL" id="SFV73214.1"/>
    </source>
</evidence>
<sequence length="128" mass="13585">MPPAASVQPREHGDLPVRQLQRRNRRIVACLNGRQRSGGAGHVPVFCHAGAGRGHVTGHRSKADPKAEARDCKARPFDISEPPLPCCGAYAPGMRRTPAPCPQDCRCRIGDGRGGVRHGAPACDHDGG</sequence>
<dbReference type="EMBL" id="LT630450">
    <property type="protein sequence ID" value="SFV73214.1"/>
    <property type="molecule type" value="Genomic_DNA"/>
</dbReference>
<dbReference type="AlphaFoldDB" id="A0A1K1LIA1"/>
<proteinExistence type="predicted"/>
<dbReference type="Proteomes" id="UP000186323">
    <property type="component" value="Chromosome I"/>
</dbReference>
<accession>A0A1K1LIA1</accession>
<reference evidence="2" key="1">
    <citation type="submission" date="2016-10" db="EMBL/GenBank/DDBJ databases">
        <authorList>
            <person name="Wegmann U."/>
        </authorList>
    </citation>
    <scope>NUCLEOTIDE SEQUENCE [LARGE SCALE GENOMIC DNA]</scope>
</reference>
<evidence type="ECO:0000313" key="2">
    <source>
        <dbReference type="Proteomes" id="UP000186323"/>
    </source>
</evidence>
<dbReference type="KEGG" id="dpg:DESPIGER_1368"/>
<protein>
    <submittedName>
        <fullName evidence="1">Uncharacterized protein</fullName>
    </submittedName>
</protein>